<evidence type="ECO:0000256" key="1">
    <source>
        <dbReference type="SAM" id="Phobius"/>
    </source>
</evidence>
<feature type="transmembrane region" description="Helical" evidence="1">
    <location>
        <begin position="177"/>
        <end position="199"/>
    </location>
</feature>
<accession>A0A1I5X666</accession>
<keyword evidence="1" id="KW-0472">Membrane</keyword>
<organism evidence="2 3">
    <name type="scientific">Desemzia incerta</name>
    <dbReference type="NCBI Taxonomy" id="82801"/>
    <lineage>
        <taxon>Bacteria</taxon>
        <taxon>Bacillati</taxon>
        <taxon>Bacillota</taxon>
        <taxon>Bacilli</taxon>
        <taxon>Lactobacillales</taxon>
        <taxon>Carnobacteriaceae</taxon>
        <taxon>Desemzia</taxon>
    </lineage>
</organism>
<feature type="transmembrane region" description="Helical" evidence="1">
    <location>
        <begin position="108"/>
        <end position="125"/>
    </location>
</feature>
<keyword evidence="1" id="KW-1133">Transmembrane helix</keyword>
<protein>
    <recommendedName>
        <fullName evidence="4">O-antigen ligase like membrane protein</fullName>
    </recommendedName>
</protein>
<keyword evidence="3" id="KW-1185">Reference proteome</keyword>
<feature type="transmembrane region" description="Helical" evidence="1">
    <location>
        <begin position="76"/>
        <end position="96"/>
    </location>
</feature>
<dbReference type="RefSeq" id="WP_092480262.1">
    <property type="nucleotide sequence ID" value="NZ_FOXW01000004.1"/>
</dbReference>
<dbReference type="EMBL" id="FOXW01000004">
    <property type="protein sequence ID" value="SFQ27316.1"/>
    <property type="molecule type" value="Genomic_DNA"/>
</dbReference>
<gene>
    <name evidence="2" type="ORF">SAMN04488506_1207</name>
</gene>
<feature type="transmembrane region" description="Helical" evidence="1">
    <location>
        <begin position="405"/>
        <end position="423"/>
    </location>
</feature>
<evidence type="ECO:0008006" key="4">
    <source>
        <dbReference type="Google" id="ProtNLM"/>
    </source>
</evidence>
<feature type="transmembrane region" description="Helical" evidence="1">
    <location>
        <begin position="342"/>
        <end position="361"/>
    </location>
</feature>
<name>A0A1I5X666_9LACT</name>
<reference evidence="2 3" key="1">
    <citation type="submission" date="2016-10" db="EMBL/GenBank/DDBJ databases">
        <authorList>
            <person name="de Groot N.N."/>
        </authorList>
    </citation>
    <scope>NUCLEOTIDE SEQUENCE [LARGE SCALE GENOMIC DNA]</scope>
    <source>
        <strain evidence="2 3">DSM 20581</strain>
    </source>
</reference>
<proteinExistence type="predicted"/>
<dbReference type="STRING" id="82801.SAMN04488506_1207"/>
<feature type="transmembrane region" description="Helical" evidence="1">
    <location>
        <begin position="131"/>
        <end position="156"/>
    </location>
</feature>
<feature type="transmembrane region" description="Helical" evidence="1">
    <location>
        <begin position="382"/>
        <end position="399"/>
    </location>
</feature>
<feature type="transmembrane region" description="Helical" evidence="1">
    <location>
        <begin position="211"/>
        <end position="240"/>
    </location>
</feature>
<keyword evidence="1" id="KW-0812">Transmembrane</keyword>
<feature type="transmembrane region" description="Helical" evidence="1">
    <location>
        <begin position="252"/>
        <end position="272"/>
    </location>
</feature>
<evidence type="ECO:0000313" key="2">
    <source>
        <dbReference type="EMBL" id="SFQ27316.1"/>
    </source>
</evidence>
<sequence>MEELVRNTEMDKSGYYSKLQNKSRVNLFNYLITPYLFFLLFGPKIGLYFDTSIIASLFTVIIVLSQKKNIVFYKNYFSYVVGILIILMYSFFMMLLNDNILVVLVGRYLRSIISLISIWTIFAASKKSNEAIIYSLIKVLAIHAFLVIVTAFNLELQHMLSLFTGFDKKIRPLRSTGLMIGFDMAGLLCVLGYILSSAFPYKTTKKINLRIMMILFMGGTLVTSRFSILILLVILFLFIIKNRKNKNKKFEVRLGIIFISIIAVPVLLLFLATTSIGGNLQNTLSNYFPHFNSVVNGFMDSYADTNIESTFLNHFNFDGLSLTNIIFGIAANVNQDPGYTTTIYSIGIIGLTLSMIWYLKVFVDTFRVKNQLIKQKYNFREINYINQIIVIMILITFGLSIKNNYFFTGTYFEILVIFISLLYRKITKERCSNET</sequence>
<feature type="transmembrane region" description="Helical" evidence="1">
    <location>
        <begin position="25"/>
        <end position="42"/>
    </location>
</feature>
<dbReference type="AlphaFoldDB" id="A0A1I5X666"/>
<evidence type="ECO:0000313" key="3">
    <source>
        <dbReference type="Proteomes" id="UP000199136"/>
    </source>
</evidence>
<dbReference type="Proteomes" id="UP000199136">
    <property type="component" value="Unassembled WGS sequence"/>
</dbReference>
<feature type="transmembrane region" description="Helical" evidence="1">
    <location>
        <begin position="47"/>
        <end position="64"/>
    </location>
</feature>
<dbReference type="OrthoDB" id="10019658at2"/>